<comment type="caution">
    <text evidence="2">The sequence shown here is derived from an EMBL/GenBank/DDBJ whole genome shotgun (WGS) entry which is preliminary data.</text>
</comment>
<dbReference type="AlphaFoldDB" id="A0AA39EWH6"/>
<reference evidence="2" key="1">
    <citation type="journal article" date="2023" name="bioRxiv">
        <title>Scaffold-level genome assemblies of two parasitoid biocontrol wasps reveal the parthenogenesis mechanism and an associated novel virus.</title>
        <authorList>
            <person name="Inwood S."/>
            <person name="Skelly J."/>
            <person name="Guhlin J."/>
            <person name="Harrop T."/>
            <person name="Goldson S."/>
            <person name="Dearden P."/>
        </authorList>
    </citation>
    <scope>NUCLEOTIDE SEQUENCE</scope>
    <source>
        <strain evidence="2">Irish</strain>
        <tissue evidence="2">Whole body</tissue>
    </source>
</reference>
<keyword evidence="3" id="KW-1185">Reference proteome</keyword>
<dbReference type="Proteomes" id="UP001168990">
    <property type="component" value="Unassembled WGS sequence"/>
</dbReference>
<proteinExistence type="predicted"/>
<evidence type="ECO:0000313" key="2">
    <source>
        <dbReference type="EMBL" id="KAK0156735.1"/>
    </source>
</evidence>
<name>A0AA39EWH6_9HYME</name>
<protein>
    <submittedName>
        <fullName evidence="2">Uncharacterized protein</fullName>
    </submittedName>
</protein>
<organism evidence="2 3">
    <name type="scientific">Microctonus aethiopoides</name>
    <dbReference type="NCBI Taxonomy" id="144406"/>
    <lineage>
        <taxon>Eukaryota</taxon>
        <taxon>Metazoa</taxon>
        <taxon>Ecdysozoa</taxon>
        <taxon>Arthropoda</taxon>
        <taxon>Hexapoda</taxon>
        <taxon>Insecta</taxon>
        <taxon>Pterygota</taxon>
        <taxon>Neoptera</taxon>
        <taxon>Endopterygota</taxon>
        <taxon>Hymenoptera</taxon>
        <taxon>Apocrita</taxon>
        <taxon>Ichneumonoidea</taxon>
        <taxon>Braconidae</taxon>
        <taxon>Euphorinae</taxon>
        <taxon>Microctonus</taxon>
    </lineage>
</organism>
<sequence>MADPNLALDNEDEPQGRSYVWRLNRVEVEEELDRYHIPYEPNMNVQNLKKILSNFLKQAQSARASQASDNEEEEEELPVHVEPNVEIRRADNDEIRSAPVSRPVTPVRPYAPTLTLEAVRAELLNFREQMFDDFQHQFAIRENPEPQRRVNPIRQPQINPERELPRPSQAQHRIEDDLFVTSQVRRWDATKTTSQPYSFKFETGI</sequence>
<evidence type="ECO:0000313" key="3">
    <source>
        <dbReference type="Proteomes" id="UP001168990"/>
    </source>
</evidence>
<gene>
    <name evidence="2" type="ORF">PV328_012382</name>
</gene>
<reference evidence="2" key="2">
    <citation type="submission" date="2023-03" db="EMBL/GenBank/DDBJ databases">
        <authorList>
            <person name="Inwood S.N."/>
            <person name="Skelly J.G."/>
            <person name="Guhlin J."/>
            <person name="Harrop T.W.R."/>
            <person name="Goldson S.G."/>
            <person name="Dearden P.K."/>
        </authorList>
    </citation>
    <scope>NUCLEOTIDE SEQUENCE</scope>
    <source>
        <strain evidence="2">Irish</strain>
        <tissue evidence="2">Whole body</tissue>
    </source>
</reference>
<feature type="region of interest" description="Disordered" evidence="1">
    <location>
        <begin position="142"/>
        <end position="172"/>
    </location>
</feature>
<evidence type="ECO:0000256" key="1">
    <source>
        <dbReference type="SAM" id="MobiDB-lite"/>
    </source>
</evidence>
<accession>A0AA39EWH6</accession>
<dbReference type="EMBL" id="JAQQBS010002530">
    <property type="protein sequence ID" value="KAK0156735.1"/>
    <property type="molecule type" value="Genomic_DNA"/>
</dbReference>